<organism evidence="2 3">
    <name type="scientific">Rheinheimera salexigens</name>
    <dbReference type="NCBI Taxonomy" id="1628148"/>
    <lineage>
        <taxon>Bacteria</taxon>
        <taxon>Pseudomonadati</taxon>
        <taxon>Pseudomonadota</taxon>
        <taxon>Gammaproteobacteria</taxon>
        <taxon>Chromatiales</taxon>
        <taxon>Chromatiaceae</taxon>
        <taxon>Rheinheimera</taxon>
    </lineage>
</organism>
<comment type="caution">
    <text evidence="2">The sequence shown here is derived from an EMBL/GenBank/DDBJ whole genome shotgun (WGS) entry which is preliminary data.</text>
</comment>
<dbReference type="SUPFAM" id="SSF56935">
    <property type="entry name" value="Porins"/>
    <property type="match status" value="1"/>
</dbReference>
<dbReference type="STRING" id="1628148.BI198_01960"/>
<sequence>MIKTLCTAFILCSVLAPTHAAEIQWQGFIAQGLIKTTDDSFVEFNDDISAHLTEVGINTRFRLAPALRVAAQVVYLDGGNRYPHGARLDYLFIDWNFYSSLDWQANLYLGRFKNQHWLYSATRDVPFTRPSIVLPQSVYFDAFRDIAVSSDGAAFQARHSNAYGDFTFNWSYGITPISDQQHRILLGRDVLGKTSQNYDHKASLYWQPELSRINLGVSLIETGFSYKKQSEQNYTNAEFSVQRFMLHMGYQQEHWELALEVQQERLQFDGFFAPSFSQDHLGQAGYLLFQYRPTVNWRWFSFIDYSVNNKDDRHGKHIAADSAGQIPDYFAYQHTVASGFNVDLTAKLSLSAEVHWVKGVGRLSPIIVPDRVNNPTEYWQLYALQLMYRF</sequence>
<dbReference type="EMBL" id="MKEK01000001">
    <property type="protein sequence ID" value="OEY70893.1"/>
    <property type="molecule type" value="Genomic_DNA"/>
</dbReference>
<reference evidence="3" key="1">
    <citation type="submission" date="2016-09" db="EMBL/GenBank/DDBJ databases">
        <authorList>
            <person name="Wan X."/>
            <person name="Hou S."/>
        </authorList>
    </citation>
    <scope>NUCLEOTIDE SEQUENCE [LARGE SCALE GENOMIC DNA]</scope>
    <source>
        <strain evidence="3">KH87</strain>
    </source>
</reference>
<name>A0A1E7QA13_9GAMM</name>
<dbReference type="Proteomes" id="UP000242258">
    <property type="component" value="Unassembled WGS sequence"/>
</dbReference>
<protein>
    <recommendedName>
        <fullName evidence="4">Alginate export domain-containing protein</fullName>
    </recommendedName>
</protein>
<dbReference type="AlphaFoldDB" id="A0A1E7QA13"/>
<feature type="chain" id="PRO_5009200641" description="Alginate export domain-containing protein" evidence="1">
    <location>
        <begin position="21"/>
        <end position="390"/>
    </location>
</feature>
<keyword evidence="3" id="KW-1185">Reference proteome</keyword>
<feature type="signal peptide" evidence="1">
    <location>
        <begin position="1"/>
        <end position="20"/>
    </location>
</feature>
<evidence type="ECO:0000256" key="1">
    <source>
        <dbReference type="SAM" id="SignalP"/>
    </source>
</evidence>
<evidence type="ECO:0000313" key="3">
    <source>
        <dbReference type="Proteomes" id="UP000242258"/>
    </source>
</evidence>
<gene>
    <name evidence="2" type="ORF">BI198_01960</name>
</gene>
<dbReference type="OrthoDB" id="106501at2"/>
<accession>A0A1E7QA13</accession>
<evidence type="ECO:0008006" key="4">
    <source>
        <dbReference type="Google" id="ProtNLM"/>
    </source>
</evidence>
<proteinExistence type="predicted"/>
<keyword evidence="1" id="KW-0732">Signal</keyword>
<evidence type="ECO:0000313" key="2">
    <source>
        <dbReference type="EMBL" id="OEY70893.1"/>
    </source>
</evidence>